<dbReference type="Gene3D" id="3.40.1180.10">
    <property type="entry name" value="Decaprenyl diphosphate synthase-like"/>
    <property type="match status" value="1"/>
</dbReference>
<dbReference type="InterPro" id="IPR036424">
    <property type="entry name" value="UPP_synth-like_sf"/>
</dbReference>
<protein>
    <recommendedName>
        <fullName evidence="2">Alkyl transferase</fullName>
        <ecNumber evidence="2">2.5.1.-</ecNumber>
    </recommendedName>
</protein>
<dbReference type="InterPro" id="IPR001441">
    <property type="entry name" value="UPP_synth-like"/>
</dbReference>
<organism evidence="3">
    <name type="scientific">Sesamum latifolium</name>
    <dbReference type="NCBI Taxonomy" id="2727402"/>
    <lineage>
        <taxon>Eukaryota</taxon>
        <taxon>Viridiplantae</taxon>
        <taxon>Streptophyta</taxon>
        <taxon>Embryophyta</taxon>
        <taxon>Tracheophyta</taxon>
        <taxon>Spermatophyta</taxon>
        <taxon>Magnoliopsida</taxon>
        <taxon>eudicotyledons</taxon>
        <taxon>Gunneridae</taxon>
        <taxon>Pentapetalae</taxon>
        <taxon>asterids</taxon>
        <taxon>lamiids</taxon>
        <taxon>Lamiales</taxon>
        <taxon>Pedaliaceae</taxon>
        <taxon>Sesamum</taxon>
    </lineage>
</organism>
<gene>
    <name evidence="3" type="ORF">Slati_0706200</name>
</gene>
<keyword evidence="1 2" id="KW-0808">Transferase</keyword>
<accession>A0AAW2Y4S1</accession>
<dbReference type="Pfam" id="PF01255">
    <property type="entry name" value="Prenyltransf"/>
    <property type="match status" value="1"/>
</dbReference>
<evidence type="ECO:0000256" key="2">
    <source>
        <dbReference type="RuleBase" id="RU363018"/>
    </source>
</evidence>
<dbReference type="CDD" id="cd00475">
    <property type="entry name" value="Cis_IPPS"/>
    <property type="match status" value="1"/>
</dbReference>
<dbReference type="GO" id="GO:0009668">
    <property type="term" value="P:plastid membrane organization"/>
    <property type="evidence" value="ECO:0007669"/>
    <property type="project" value="TreeGrafter"/>
</dbReference>
<evidence type="ECO:0000256" key="1">
    <source>
        <dbReference type="ARBA" id="ARBA00022679"/>
    </source>
</evidence>
<comment type="caution">
    <text evidence="3">The sequence shown here is derived from an EMBL/GenBank/DDBJ whole genome shotgun (WGS) entry which is preliminary data.</text>
</comment>
<comment type="similarity">
    <text evidence="2">Belongs to the UPP synthase family.</text>
</comment>
<dbReference type="HAMAP" id="MF_01139">
    <property type="entry name" value="ISPT"/>
    <property type="match status" value="1"/>
</dbReference>
<proteinExistence type="inferred from homology"/>
<dbReference type="EMBL" id="JACGWN010000002">
    <property type="protein sequence ID" value="KAL0460790.1"/>
    <property type="molecule type" value="Genomic_DNA"/>
</dbReference>
<dbReference type="SUPFAM" id="SSF64005">
    <property type="entry name" value="Undecaprenyl diphosphate synthase"/>
    <property type="match status" value="1"/>
</dbReference>
<dbReference type="GO" id="GO:0016094">
    <property type="term" value="P:polyprenol biosynthetic process"/>
    <property type="evidence" value="ECO:0007669"/>
    <property type="project" value="TreeGrafter"/>
</dbReference>
<dbReference type="AlphaFoldDB" id="A0AAW2Y4S1"/>
<dbReference type="PANTHER" id="PTHR10291:SF45">
    <property type="entry name" value="ALKYL TRANSFERASE"/>
    <property type="match status" value="1"/>
</dbReference>
<dbReference type="PANTHER" id="PTHR10291">
    <property type="entry name" value="DEHYDRODOLICHYL DIPHOSPHATE SYNTHASE FAMILY MEMBER"/>
    <property type="match status" value="1"/>
</dbReference>
<dbReference type="GO" id="GO:0045547">
    <property type="term" value="F:ditrans,polycis-polyprenyl diphosphate synthase [(2E,6E)-farnesyl diphosphate specific] activity"/>
    <property type="evidence" value="ECO:0007669"/>
    <property type="project" value="TreeGrafter"/>
</dbReference>
<name>A0AAW2Y4S1_9LAMI</name>
<dbReference type="GO" id="GO:0009409">
    <property type="term" value="P:response to cold"/>
    <property type="evidence" value="ECO:0007669"/>
    <property type="project" value="TreeGrafter"/>
</dbReference>
<evidence type="ECO:0000313" key="3">
    <source>
        <dbReference type="EMBL" id="KAL0460790.1"/>
    </source>
</evidence>
<reference evidence="3" key="1">
    <citation type="submission" date="2020-06" db="EMBL/GenBank/DDBJ databases">
        <authorList>
            <person name="Li T."/>
            <person name="Hu X."/>
            <person name="Zhang T."/>
            <person name="Song X."/>
            <person name="Zhang H."/>
            <person name="Dai N."/>
            <person name="Sheng W."/>
            <person name="Hou X."/>
            <person name="Wei L."/>
        </authorList>
    </citation>
    <scope>NUCLEOTIDE SEQUENCE</scope>
    <source>
        <strain evidence="3">KEN1</strain>
        <tissue evidence="3">Leaf</tissue>
    </source>
</reference>
<dbReference type="EC" id="2.5.1.-" evidence="2"/>
<reference evidence="3" key="2">
    <citation type="journal article" date="2024" name="Plant">
        <title>Genomic evolution and insights into agronomic trait innovations of Sesamum species.</title>
        <authorList>
            <person name="Miao H."/>
            <person name="Wang L."/>
            <person name="Qu L."/>
            <person name="Liu H."/>
            <person name="Sun Y."/>
            <person name="Le M."/>
            <person name="Wang Q."/>
            <person name="Wei S."/>
            <person name="Zheng Y."/>
            <person name="Lin W."/>
            <person name="Duan Y."/>
            <person name="Cao H."/>
            <person name="Xiong S."/>
            <person name="Wang X."/>
            <person name="Wei L."/>
            <person name="Li C."/>
            <person name="Ma Q."/>
            <person name="Ju M."/>
            <person name="Zhao R."/>
            <person name="Li G."/>
            <person name="Mu C."/>
            <person name="Tian Q."/>
            <person name="Mei H."/>
            <person name="Zhang T."/>
            <person name="Gao T."/>
            <person name="Zhang H."/>
        </authorList>
    </citation>
    <scope>NUCLEOTIDE SEQUENCE</scope>
    <source>
        <strain evidence="3">KEN1</strain>
    </source>
</reference>
<dbReference type="GO" id="GO:0009570">
    <property type="term" value="C:chloroplast stroma"/>
    <property type="evidence" value="ECO:0007669"/>
    <property type="project" value="TreeGrafter"/>
</dbReference>
<sequence length="251" mass="28389">MSEESIVGKSLAEVLNAQLMPKHVAFIADGNRRWANERGLPAEVGHCAGKRALVELTFLSRKWGIKVVSIFVFSTENWKRPKEEVSSMMSLFQELVDFDRYGTRISCIGDRSRLPECLREVINSVEEKTKCNNGVHLIIAINYSGRYDILQATRRIAGKVKDGTVGHEDEIDENVIDEELQTNCAAFPCPDLVIRTSGEQRLSNFIVWQLAYSNSSSPTNTFRTLRKKIMLRRWFGFRGGIAVLVGLNCFI</sequence>
<dbReference type="NCBIfam" id="TIGR00055">
    <property type="entry name" value="uppS"/>
    <property type="match status" value="1"/>
</dbReference>